<accession>A0ABQ3KSP1</accession>
<dbReference type="EMBL" id="BNAW01000030">
    <property type="protein sequence ID" value="GHG30132.1"/>
    <property type="molecule type" value="Genomic_DNA"/>
</dbReference>
<gene>
    <name evidence="1" type="ORF">GCM10017567_57490</name>
</gene>
<evidence type="ECO:0000313" key="1">
    <source>
        <dbReference type="EMBL" id="GHG30132.1"/>
    </source>
</evidence>
<proteinExistence type="predicted"/>
<name>A0ABQ3KSP1_9PSEU</name>
<dbReference type="Proteomes" id="UP000649955">
    <property type="component" value="Unassembled WGS sequence"/>
</dbReference>
<reference evidence="2" key="1">
    <citation type="journal article" date="2019" name="Int. J. Syst. Evol. Microbiol.">
        <title>The Global Catalogue of Microorganisms (GCM) 10K type strain sequencing project: providing services to taxonomists for standard genome sequencing and annotation.</title>
        <authorList>
            <consortium name="The Broad Institute Genomics Platform"/>
            <consortium name="The Broad Institute Genome Sequencing Center for Infectious Disease"/>
            <person name="Wu L."/>
            <person name="Ma J."/>
        </authorList>
    </citation>
    <scope>NUCLEOTIDE SEQUENCE [LARGE SCALE GENOMIC DNA]</scope>
    <source>
        <strain evidence="2">CGMCC 4.7680</strain>
    </source>
</reference>
<evidence type="ECO:0008006" key="3">
    <source>
        <dbReference type="Google" id="ProtNLM"/>
    </source>
</evidence>
<organism evidence="1 2">
    <name type="scientific">Amycolatopsis bullii</name>
    <dbReference type="NCBI Taxonomy" id="941987"/>
    <lineage>
        <taxon>Bacteria</taxon>
        <taxon>Bacillati</taxon>
        <taxon>Actinomycetota</taxon>
        <taxon>Actinomycetes</taxon>
        <taxon>Pseudonocardiales</taxon>
        <taxon>Pseudonocardiaceae</taxon>
        <taxon>Amycolatopsis</taxon>
    </lineage>
</organism>
<keyword evidence="2" id="KW-1185">Reference proteome</keyword>
<sequence>MPLSQHADATTPRLTAAARGAKATTRSLAALVATADATMAAVAGVAVNDHQRSDRGSGLNPSDSIVERARITKIIRLIP</sequence>
<comment type="caution">
    <text evidence="1">The sequence shown here is derived from an EMBL/GenBank/DDBJ whole genome shotgun (WGS) entry which is preliminary data.</text>
</comment>
<evidence type="ECO:0000313" key="2">
    <source>
        <dbReference type="Proteomes" id="UP000649955"/>
    </source>
</evidence>
<protein>
    <recommendedName>
        <fullName evidence="3">Transposase</fullName>
    </recommendedName>
</protein>